<gene>
    <name evidence="1" type="ORF">KAK06_15825</name>
</gene>
<evidence type="ECO:0000313" key="2">
    <source>
        <dbReference type="Proteomes" id="UP000678374"/>
    </source>
</evidence>
<dbReference type="InterPro" id="IPR035919">
    <property type="entry name" value="EAL_sf"/>
</dbReference>
<name>A0A940YHN8_9BURK</name>
<accession>A0A940YHN8</accession>
<dbReference type="AlphaFoldDB" id="A0A940YHN8"/>
<dbReference type="Gene3D" id="3.20.20.450">
    <property type="entry name" value="EAL domain"/>
    <property type="match status" value="1"/>
</dbReference>
<proteinExistence type="predicted"/>
<protein>
    <recommendedName>
        <fullName evidence="3">EAL domain-containing protein</fullName>
    </recommendedName>
</protein>
<reference evidence="1" key="1">
    <citation type="submission" date="2021-04" db="EMBL/GenBank/DDBJ databases">
        <title>The genome sequence of Ideonella sp. 4Y11.</title>
        <authorList>
            <person name="Liu Y."/>
        </authorList>
    </citation>
    <scope>NUCLEOTIDE SEQUENCE</scope>
    <source>
        <strain evidence="1">4Y11</strain>
    </source>
</reference>
<sequence length="382" mass="41277">MPALEALWRRRLWQPSLNILNAAGFRAALANQQRHQTSVGPAFKSLGLRLLPVPAEPAGLSETLLDAAFDALSAFTHEASVPVLGLSAQGDLVLLLRSDAQPSQLCAVVDELMLHSRWRLDAHRCAAIEWRPDVVPAALMDRLRRLLDERPESGDAFGRVCPSGVGFGPAALGPAIVDRRWHASTRFADSPAAAGTPLRPASWHQLSETLIRTTAESLARAARDQACDGLPRLVRLDPLLLELPQHRAIWSRALARWRVGGPGVRVVVDAQAASHRSQGWRQLAHAARQQGMAVGLSGVGVLFGALRQLPKLRPDFVILSPMPAVSTLPWAEEPSQGLAIEAWARRSGVAAVMHTVETPSQALSLWQHHPEALVLCPGSVAP</sequence>
<dbReference type="EMBL" id="JAGQDE010000014">
    <property type="protein sequence ID" value="MBQ0960423.1"/>
    <property type="molecule type" value="Genomic_DNA"/>
</dbReference>
<evidence type="ECO:0008006" key="3">
    <source>
        <dbReference type="Google" id="ProtNLM"/>
    </source>
</evidence>
<organism evidence="1 2">
    <name type="scientific">Ideonella aquatica</name>
    <dbReference type="NCBI Taxonomy" id="2824119"/>
    <lineage>
        <taxon>Bacteria</taxon>
        <taxon>Pseudomonadati</taxon>
        <taxon>Pseudomonadota</taxon>
        <taxon>Betaproteobacteria</taxon>
        <taxon>Burkholderiales</taxon>
        <taxon>Sphaerotilaceae</taxon>
        <taxon>Ideonella</taxon>
    </lineage>
</organism>
<dbReference type="RefSeq" id="WP_210803096.1">
    <property type="nucleotide sequence ID" value="NZ_JAGQDE010000014.1"/>
</dbReference>
<comment type="caution">
    <text evidence="1">The sequence shown here is derived from an EMBL/GenBank/DDBJ whole genome shotgun (WGS) entry which is preliminary data.</text>
</comment>
<evidence type="ECO:0000313" key="1">
    <source>
        <dbReference type="EMBL" id="MBQ0960423.1"/>
    </source>
</evidence>
<dbReference type="Proteomes" id="UP000678374">
    <property type="component" value="Unassembled WGS sequence"/>
</dbReference>
<dbReference type="SUPFAM" id="SSF141868">
    <property type="entry name" value="EAL domain-like"/>
    <property type="match status" value="1"/>
</dbReference>
<keyword evidence="2" id="KW-1185">Reference proteome</keyword>